<organism evidence="2 3">
    <name type="scientific">Polarella glacialis</name>
    <name type="common">Dinoflagellate</name>
    <dbReference type="NCBI Taxonomy" id="89957"/>
    <lineage>
        <taxon>Eukaryota</taxon>
        <taxon>Sar</taxon>
        <taxon>Alveolata</taxon>
        <taxon>Dinophyceae</taxon>
        <taxon>Suessiales</taxon>
        <taxon>Suessiaceae</taxon>
        <taxon>Polarella</taxon>
    </lineage>
</organism>
<keyword evidence="3" id="KW-1185">Reference proteome</keyword>
<dbReference type="AlphaFoldDB" id="A0A813GBG4"/>
<evidence type="ECO:0000313" key="1">
    <source>
        <dbReference type="EMBL" id="CAE8588926.1"/>
    </source>
</evidence>
<proteinExistence type="predicted"/>
<name>A0A813GBG4_POLGL</name>
<dbReference type="EMBL" id="CAJNNV010027767">
    <property type="protein sequence ID" value="CAE8621543.1"/>
    <property type="molecule type" value="Genomic_DNA"/>
</dbReference>
<gene>
    <name evidence="2" type="ORF">PGLA1383_LOCUS39061</name>
    <name evidence="1" type="ORF">PGLA1383_LOCUS7708</name>
</gene>
<evidence type="ECO:0000313" key="2">
    <source>
        <dbReference type="EMBL" id="CAE8621543.1"/>
    </source>
</evidence>
<reference evidence="2" key="1">
    <citation type="submission" date="2021-02" db="EMBL/GenBank/DDBJ databases">
        <authorList>
            <person name="Dougan E. K."/>
            <person name="Rhodes N."/>
            <person name="Thang M."/>
            <person name="Chan C."/>
        </authorList>
    </citation>
    <scope>NUCLEOTIDE SEQUENCE</scope>
</reference>
<dbReference type="Proteomes" id="UP000654075">
    <property type="component" value="Unassembled WGS sequence"/>
</dbReference>
<dbReference type="EMBL" id="CAJNNV010003392">
    <property type="protein sequence ID" value="CAE8588926.1"/>
    <property type="molecule type" value="Genomic_DNA"/>
</dbReference>
<evidence type="ECO:0000313" key="3">
    <source>
        <dbReference type="Proteomes" id="UP000654075"/>
    </source>
</evidence>
<comment type="caution">
    <text evidence="2">The sequence shown here is derived from an EMBL/GenBank/DDBJ whole genome shotgun (WGS) entry which is preliminary data.</text>
</comment>
<protein>
    <submittedName>
        <fullName evidence="2">Uncharacterized protein</fullName>
    </submittedName>
</protein>
<accession>A0A813GBG4</accession>
<sequence length="211" mass="23389">MELGNPDQSHAGSSTAFTASGDIVAPPAFDKYFSDEIGLIATFDFDYDNMISFETKKAWLTVGLCPLLYAPCCTPCFLQANVEGNQRNQHVCLTHDGIKKVNEKHRTLCGWSCTDEKKMTKMVHYFQITDCDVQEPSGVTCGCIDNVLSRVIVDTAASSQSKNTDYHALDLKGLKYAFEFKLAVWAMKRGRVPQSQLAAPVQAEMNTQLQT</sequence>